<keyword evidence="10 15" id="KW-1133">Transmembrane helix</keyword>
<comment type="similarity">
    <text evidence="3">Belongs to the SWEET sugar transporter family.</text>
</comment>
<keyword evidence="6" id="KW-1003">Cell membrane</keyword>
<evidence type="ECO:0000256" key="5">
    <source>
        <dbReference type="ARBA" id="ARBA00022448"/>
    </source>
</evidence>
<protein>
    <recommendedName>
        <fullName evidence="4">Sugar transporter SWEET1</fullName>
    </recommendedName>
</protein>
<evidence type="ECO:0000256" key="1">
    <source>
        <dbReference type="ARBA" id="ARBA00004651"/>
    </source>
</evidence>
<keyword evidence="11" id="KW-0333">Golgi apparatus</keyword>
<evidence type="ECO:0000256" key="14">
    <source>
        <dbReference type="SAM" id="MobiDB-lite"/>
    </source>
</evidence>
<dbReference type="Proteomes" id="UP000887575">
    <property type="component" value="Unassembled WGS sequence"/>
</dbReference>
<evidence type="ECO:0000256" key="6">
    <source>
        <dbReference type="ARBA" id="ARBA00022475"/>
    </source>
</evidence>
<dbReference type="WBParaSite" id="MBELARI_LOCUS8337">
    <property type="protein sequence ID" value="MBELARI_LOCUS8337"/>
    <property type="gene ID" value="MBELARI_LOCUS8337"/>
</dbReference>
<feature type="compositionally biased region" description="Basic and acidic residues" evidence="14">
    <location>
        <begin position="348"/>
        <end position="366"/>
    </location>
</feature>
<feature type="transmembrane region" description="Helical" evidence="15">
    <location>
        <begin position="45"/>
        <end position="64"/>
    </location>
</feature>
<evidence type="ECO:0000256" key="12">
    <source>
        <dbReference type="ARBA" id="ARBA00023136"/>
    </source>
</evidence>
<sequence>MWVPTAEQILPVLSITAMISTISLFFCGFPICWEIWKRGGTKDISGMPFIMGLIGASFWLRYGFLRSDSTMITVNVVGSSLFFGYSIFYLVMSKPRISFGLQLLFSISLVSLMVMLVMNYGLKMADVLGFACMTFNIACFASPLAGMRVVLRTRCTDTLPLPMCMANLAVSSQWMLYGTLINDIYVISPNACGVCLSFIQLSLFLIFPMKPGKKAPLSCCFPCIQSPEKPLGDEQEDLEKAAHCEKDGFNQLPQHGNLFDLEKNLDGECVVPLLDASQPAFKDGDEEKNGMERDGDRAGNEKNEKGHCRSPQLSNTSTDESNDEEKMEEKDQDSDGSLSRNGSTARLTQKDEPEPHHLARQTLHDA</sequence>
<keyword evidence="12 15" id="KW-0472">Membrane</keyword>
<dbReference type="FunFam" id="1.20.1280.290:FF:000010">
    <property type="entry name" value="Sugar transporter SWEET"/>
    <property type="match status" value="1"/>
</dbReference>
<feature type="transmembrane region" description="Helical" evidence="15">
    <location>
        <begin position="128"/>
        <end position="147"/>
    </location>
</feature>
<dbReference type="GO" id="GO:0051119">
    <property type="term" value="F:sugar transmembrane transporter activity"/>
    <property type="evidence" value="ECO:0007669"/>
    <property type="project" value="InterPro"/>
</dbReference>
<dbReference type="FunFam" id="1.20.1280.290:FF:000004">
    <property type="entry name" value="Sugar transporter SWEET"/>
    <property type="match status" value="1"/>
</dbReference>
<name>A0AAF3FQG2_9BILA</name>
<comment type="subcellular location">
    <subcellularLocation>
        <location evidence="1">Cell membrane</location>
        <topology evidence="1">Multi-pass membrane protein</topology>
    </subcellularLocation>
    <subcellularLocation>
        <location evidence="2">Golgi apparatus membrane</location>
        <topology evidence="2">Multi-pass membrane protein</topology>
    </subcellularLocation>
</comment>
<feature type="transmembrane region" description="Helical" evidence="15">
    <location>
        <begin position="70"/>
        <end position="91"/>
    </location>
</feature>
<evidence type="ECO:0000256" key="13">
    <source>
        <dbReference type="ARBA" id="ARBA00055578"/>
    </source>
</evidence>
<comment type="function">
    <text evidence="13">Mediates both low-affinity uptake and efflux of sugar across the membrane.</text>
</comment>
<feature type="transmembrane region" description="Helical" evidence="15">
    <location>
        <begin position="12"/>
        <end position="33"/>
    </location>
</feature>
<keyword evidence="5" id="KW-0813">Transport</keyword>
<feature type="compositionally biased region" description="Acidic residues" evidence="14">
    <location>
        <begin position="320"/>
        <end position="334"/>
    </location>
</feature>
<dbReference type="InterPro" id="IPR004316">
    <property type="entry name" value="SWEET_rpt"/>
</dbReference>
<feature type="region of interest" description="Disordered" evidence="14">
    <location>
        <begin position="278"/>
        <end position="366"/>
    </location>
</feature>
<dbReference type="AlphaFoldDB" id="A0AAF3FQG2"/>
<evidence type="ECO:0000256" key="8">
    <source>
        <dbReference type="ARBA" id="ARBA00022692"/>
    </source>
</evidence>
<feature type="compositionally biased region" description="Polar residues" evidence="14">
    <location>
        <begin position="335"/>
        <end position="347"/>
    </location>
</feature>
<evidence type="ECO:0000256" key="2">
    <source>
        <dbReference type="ARBA" id="ARBA00004653"/>
    </source>
</evidence>
<evidence type="ECO:0000256" key="10">
    <source>
        <dbReference type="ARBA" id="ARBA00022989"/>
    </source>
</evidence>
<proteinExistence type="inferred from homology"/>
<evidence type="ECO:0000256" key="7">
    <source>
        <dbReference type="ARBA" id="ARBA00022597"/>
    </source>
</evidence>
<evidence type="ECO:0000256" key="3">
    <source>
        <dbReference type="ARBA" id="ARBA00007809"/>
    </source>
</evidence>
<evidence type="ECO:0000313" key="16">
    <source>
        <dbReference type="Proteomes" id="UP000887575"/>
    </source>
</evidence>
<keyword evidence="7" id="KW-0762">Sugar transport</keyword>
<keyword evidence="9" id="KW-0677">Repeat</keyword>
<dbReference type="Gene3D" id="1.20.1280.290">
    <property type="match status" value="2"/>
</dbReference>
<evidence type="ECO:0000313" key="17">
    <source>
        <dbReference type="WBParaSite" id="MBELARI_LOCUS8337"/>
    </source>
</evidence>
<evidence type="ECO:0000256" key="15">
    <source>
        <dbReference type="SAM" id="Phobius"/>
    </source>
</evidence>
<keyword evidence="8 15" id="KW-0812">Transmembrane</keyword>
<feature type="compositionally biased region" description="Basic and acidic residues" evidence="14">
    <location>
        <begin position="282"/>
        <end position="307"/>
    </location>
</feature>
<reference evidence="17" key="1">
    <citation type="submission" date="2024-02" db="UniProtKB">
        <authorList>
            <consortium name="WormBaseParasite"/>
        </authorList>
    </citation>
    <scope>IDENTIFICATION</scope>
</reference>
<evidence type="ECO:0000256" key="11">
    <source>
        <dbReference type="ARBA" id="ARBA00023034"/>
    </source>
</evidence>
<feature type="transmembrane region" description="Helical" evidence="15">
    <location>
        <begin position="103"/>
        <end position="122"/>
    </location>
</feature>
<dbReference type="PANTHER" id="PTHR10791">
    <property type="entry name" value="RAG1-ACTIVATING PROTEIN 1"/>
    <property type="match status" value="1"/>
</dbReference>
<dbReference type="PANTHER" id="PTHR10791:SF43">
    <property type="entry name" value="SUGAR TRANSPORTER SWEET-RELATED"/>
    <property type="match status" value="1"/>
</dbReference>
<organism evidence="16 17">
    <name type="scientific">Mesorhabditis belari</name>
    <dbReference type="NCBI Taxonomy" id="2138241"/>
    <lineage>
        <taxon>Eukaryota</taxon>
        <taxon>Metazoa</taxon>
        <taxon>Ecdysozoa</taxon>
        <taxon>Nematoda</taxon>
        <taxon>Chromadorea</taxon>
        <taxon>Rhabditida</taxon>
        <taxon>Rhabditina</taxon>
        <taxon>Rhabditomorpha</taxon>
        <taxon>Rhabditoidea</taxon>
        <taxon>Rhabditidae</taxon>
        <taxon>Mesorhabditinae</taxon>
        <taxon>Mesorhabditis</taxon>
    </lineage>
</organism>
<dbReference type="Pfam" id="PF03083">
    <property type="entry name" value="MtN3_slv"/>
    <property type="match status" value="2"/>
</dbReference>
<keyword evidence="16" id="KW-1185">Reference proteome</keyword>
<evidence type="ECO:0000256" key="9">
    <source>
        <dbReference type="ARBA" id="ARBA00022737"/>
    </source>
</evidence>
<accession>A0AAF3FQG2</accession>
<dbReference type="GO" id="GO:0005886">
    <property type="term" value="C:plasma membrane"/>
    <property type="evidence" value="ECO:0007669"/>
    <property type="project" value="UniProtKB-SubCell"/>
</dbReference>
<dbReference type="InterPro" id="IPR047664">
    <property type="entry name" value="SWEET"/>
</dbReference>
<evidence type="ECO:0000256" key="4">
    <source>
        <dbReference type="ARBA" id="ARBA00021741"/>
    </source>
</evidence>
<dbReference type="GO" id="GO:0000139">
    <property type="term" value="C:Golgi membrane"/>
    <property type="evidence" value="ECO:0007669"/>
    <property type="project" value="UniProtKB-SubCell"/>
</dbReference>
<feature type="transmembrane region" description="Helical" evidence="15">
    <location>
        <begin position="184"/>
        <end position="207"/>
    </location>
</feature>